<organism evidence="1 2">
    <name type="scientific">Mycobacteroides abscessus</name>
    <dbReference type="NCBI Taxonomy" id="36809"/>
    <lineage>
        <taxon>Bacteria</taxon>
        <taxon>Bacillati</taxon>
        <taxon>Actinomycetota</taxon>
        <taxon>Actinomycetes</taxon>
        <taxon>Mycobacteriales</taxon>
        <taxon>Mycobacteriaceae</taxon>
        <taxon>Mycobacteroides</taxon>
    </lineage>
</organism>
<proteinExistence type="predicted"/>
<accession>A0A0U0ZJ33</accession>
<dbReference type="AlphaFoldDB" id="A0A0U0ZJ33"/>
<evidence type="ECO:0000313" key="1">
    <source>
        <dbReference type="EMBL" id="CPV43189.1"/>
    </source>
</evidence>
<name>A0A0U0ZJ33_9MYCO</name>
<dbReference type="EMBL" id="CSWP01000002">
    <property type="protein sequence ID" value="CPV43189.1"/>
    <property type="molecule type" value="Genomic_DNA"/>
</dbReference>
<sequence length="159" mass="17648">MRTTDIVKPYRVQLVHDEDNRLVEINIKAADGNELDHDTVKEATRSLTDHFRREQIQQRNQLVRDSGDALEKLAAAYAKGQGKVTDVYLARLAEVYDQLAQTGASILVTLSVALAKPIPTIRTHIKRAEEKGYLTPTTQGSTEGRQSTPLARQVILDGA</sequence>
<dbReference type="Proteomes" id="UP000045782">
    <property type="component" value="Unassembled WGS sequence"/>
</dbReference>
<gene>
    <name evidence="1" type="ORF">ERS075579_01468</name>
</gene>
<evidence type="ECO:0000313" key="2">
    <source>
        <dbReference type="Proteomes" id="UP000045782"/>
    </source>
</evidence>
<dbReference type="RefSeq" id="WP_016892588.1">
    <property type="nucleotide sequence ID" value="NZ_CSWP01000002.1"/>
</dbReference>
<reference evidence="1 2" key="1">
    <citation type="submission" date="2015-03" db="EMBL/GenBank/DDBJ databases">
        <authorList>
            <person name="Murphy D."/>
        </authorList>
    </citation>
    <scope>NUCLEOTIDE SEQUENCE [LARGE SCALE GENOMIC DNA]</scope>
    <source>
        <strain evidence="1 2">PAP088</strain>
    </source>
</reference>
<protein>
    <submittedName>
        <fullName evidence="1">Uncharacterized protein</fullName>
    </submittedName>
</protein>